<evidence type="ECO:0000256" key="2">
    <source>
        <dbReference type="ARBA" id="ARBA00012438"/>
    </source>
</evidence>
<feature type="repeat" description="TPR" evidence="9">
    <location>
        <begin position="106"/>
        <end position="139"/>
    </location>
</feature>
<dbReference type="InterPro" id="IPR036890">
    <property type="entry name" value="HATPase_C_sf"/>
</dbReference>
<keyword evidence="4" id="KW-0808">Transferase</keyword>
<evidence type="ECO:0000256" key="9">
    <source>
        <dbReference type="PROSITE-ProRule" id="PRU00339"/>
    </source>
</evidence>
<evidence type="ECO:0000256" key="1">
    <source>
        <dbReference type="ARBA" id="ARBA00000085"/>
    </source>
</evidence>
<dbReference type="InterPro" id="IPR036097">
    <property type="entry name" value="HisK_dim/P_sf"/>
</dbReference>
<dbReference type="SMART" id="SM00387">
    <property type="entry name" value="HATPase_c"/>
    <property type="match status" value="1"/>
</dbReference>
<dbReference type="Pfam" id="PF13181">
    <property type="entry name" value="TPR_8"/>
    <property type="match status" value="1"/>
</dbReference>
<name>A0ABQ1SEL9_9FLAO</name>
<keyword evidence="7" id="KW-0067">ATP-binding</keyword>
<evidence type="ECO:0000256" key="4">
    <source>
        <dbReference type="ARBA" id="ARBA00022679"/>
    </source>
</evidence>
<evidence type="ECO:0000256" key="6">
    <source>
        <dbReference type="ARBA" id="ARBA00022777"/>
    </source>
</evidence>
<keyword evidence="14" id="KW-1185">Reference proteome</keyword>
<keyword evidence="10" id="KW-0175">Coiled coil</keyword>
<dbReference type="CDD" id="cd00082">
    <property type="entry name" value="HisKA"/>
    <property type="match status" value="1"/>
</dbReference>
<dbReference type="SUPFAM" id="SSF47384">
    <property type="entry name" value="Homodimeric domain of signal transducing histidine kinase"/>
    <property type="match status" value="1"/>
</dbReference>
<keyword evidence="6" id="KW-0418">Kinase</keyword>
<evidence type="ECO:0000313" key="13">
    <source>
        <dbReference type="EMBL" id="GGE34178.1"/>
    </source>
</evidence>
<keyword evidence="9" id="KW-0802">TPR repeat</keyword>
<dbReference type="PROSITE" id="PS50109">
    <property type="entry name" value="HIS_KIN"/>
    <property type="match status" value="1"/>
</dbReference>
<gene>
    <name evidence="13" type="ORF">GCM10010832_12920</name>
</gene>
<dbReference type="InterPro" id="IPR050351">
    <property type="entry name" value="BphY/WalK/GraS-like"/>
</dbReference>
<dbReference type="SUPFAM" id="SSF48452">
    <property type="entry name" value="TPR-like"/>
    <property type="match status" value="3"/>
</dbReference>
<feature type="transmembrane region" description="Helical" evidence="11">
    <location>
        <begin position="508"/>
        <end position="527"/>
    </location>
</feature>
<dbReference type="PRINTS" id="PR00344">
    <property type="entry name" value="BCTRLSENSOR"/>
</dbReference>
<feature type="repeat" description="TPR" evidence="9">
    <location>
        <begin position="349"/>
        <end position="382"/>
    </location>
</feature>
<keyword evidence="11" id="KW-1133">Transmembrane helix</keyword>
<comment type="catalytic activity">
    <reaction evidence="1">
        <text>ATP + protein L-histidine = ADP + protein N-phospho-L-histidine.</text>
        <dbReference type="EC" id="2.7.13.3"/>
    </reaction>
</comment>
<evidence type="ECO:0000256" key="3">
    <source>
        <dbReference type="ARBA" id="ARBA00022553"/>
    </source>
</evidence>
<keyword evidence="11" id="KW-0812">Transmembrane</keyword>
<dbReference type="EC" id="2.7.13.3" evidence="2"/>
<dbReference type="Pfam" id="PF02518">
    <property type="entry name" value="HATPase_c"/>
    <property type="match status" value="1"/>
</dbReference>
<accession>A0ABQ1SEL9</accession>
<evidence type="ECO:0000256" key="7">
    <source>
        <dbReference type="ARBA" id="ARBA00022840"/>
    </source>
</evidence>
<dbReference type="InterPro" id="IPR005467">
    <property type="entry name" value="His_kinase_dom"/>
</dbReference>
<dbReference type="SMART" id="SM00028">
    <property type="entry name" value="TPR"/>
    <property type="match status" value="8"/>
</dbReference>
<dbReference type="PROSITE" id="PS50005">
    <property type="entry name" value="TPR"/>
    <property type="match status" value="2"/>
</dbReference>
<evidence type="ECO:0000256" key="8">
    <source>
        <dbReference type="ARBA" id="ARBA00023012"/>
    </source>
</evidence>
<dbReference type="InterPro" id="IPR019734">
    <property type="entry name" value="TPR_rpt"/>
</dbReference>
<evidence type="ECO:0000256" key="5">
    <source>
        <dbReference type="ARBA" id="ARBA00022741"/>
    </source>
</evidence>
<dbReference type="Pfam" id="PF13424">
    <property type="entry name" value="TPR_12"/>
    <property type="match status" value="2"/>
</dbReference>
<sequence length="783" mass="89618">MNHAQQKTIDSLLIELESFNKGNIERVDLLNELAYHYSKSKPDSVFYFSNEARMLSEKIEYPKGIADALKNEAIYFYYQSEVNKSFENLDKAISIYKDNDDIKGLSSAYNNYGLIYNSYGNHQEAFKKYEKALAYNLILKDTFSLTRGYVNQANSLSNQSKFDEAKDLYEKGMTLAKKTEDLEQQANIYNGYAIIAERTGEFKEAKASILKAQGIYEKLDLPGNLFITHNNTANINRKQANYVEAIQNFQEALKYANQIGNKRYQGIVYNNIASCWYDLGDNQKALEMYQESVAIAEKIDQRTYMAGISNIALIYSEDKDNLEKLDEALALYKKVETHLLEQETYGELSNTYNNIAKVYLQKEDTITAKANFEKAIKFAEEKSNKYNLTSSYSSLAELSLIKKKYNQAIELGEKSIQIAEELELLKEVINTAEILVSAYEAKENYKKALQYQKRIDQISKDLFNEEKSKEIGRLEAEMEFKAKEQKIRLENEKELLQKEVSLRRQEKINMAFAVGMIAFLIIIILLFKNKRDKEKANKKLQNSQEKIENQNEELKELHHQKNKLFSIISHDLRGPLQSLNSFFEMALQNEISDAELKSMVPEINKNLQRTIILTDNLLNWSSKLVKRQQSKKSSVSILKVTNNVEDLFQTSIDKKYIKLTKIIDEDLKVSAVEDSLDLVIRNLLSNAIKFSDEKGEIEISATQISDNVQVCIKDTGIGMTDNQAKKVFHGELNSVIGTNNEKGSGIGLLLCKDFIEENDGKIWVEKTAPNQGTSICFTLAKAE</sequence>
<reference evidence="14" key="1">
    <citation type="journal article" date="2019" name="Int. J. Syst. Evol. Microbiol.">
        <title>The Global Catalogue of Microorganisms (GCM) 10K type strain sequencing project: providing services to taxonomists for standard genome sequencing and annotation.</title>
        <authorList>
            <consortium name="The Broad Institute Genomics Platform"/>
            <consortium name="The Broad Institute Genome Sequencing Center for Infectious Disease"/>
            <person name="Wu L."/>
            <person name="Ma J."/>
        </authorList>
    </citation>
    <scope>NUCLEOTIDE SEQUENCE [LARGE SCALE GENOMIC DNA]</scope>
    <source>
        <strain evidence="14">CGMCC 1.12931</strain>
    </source>
</reference>
<keyword evidence="8" id="KW-0902">Two-component regulatory system</keyword>
<dbReference type="InterPro" id="IPR011990">
    <property type="entry name" value="TPR-like_helical_dom_sf"/>
</dbReference>
<dbReference type="Proteomes" id="UP000599179">
    <property type="component" value="Unassembled WGS sequence"/>
</dbReference>
<evidence type="ECO:0000256" key="10">
    <source>
        <dbReference type="SAM" id="Coils"/>
    </source>
</evidence>
<dbReference type="Gene3D" id="1.10.287.130">
    <property type="match status" value="1"/>
</dbReference>
<dbReference type="InterPro" id="IPR004358">
    <property type="entry name" value="Sig_transdc_His_kin-like_C"/>
</dbReference>
<protein>
    <recommendedName>
        <fullName evidence="2">histidine kinase</fullName>
        <ecNumber evidence="2">2.7.13.3</ecNumber>
    </recommendedName>
</protein>
<organism evidence="13 14">
    <name type="scientific">Psychroflexus planctonicus</name>
    <dbReference type="NCBI Taxonomy" id="1526575"/>
    <lineage>
        <taxon>Bacteria</taxon>
        <taxon>Pseudomonadati</taxon>
        <taxon>Bacteroidota</taxon>
        <taxon>Flavobacteriia</taxon>
        <taxon>Flavobacteriales</taxon>
        <taxon>Flavobacteriaceae</taxon>
        <taxon>Psychroflexus</taxon>
    </lineage>
</organism>
<comment type="caution">
    <text evidence="13">The sequence shown here is derived from an EMBL/GenBank/DDBJ whole genome shotgun (WGS) entry which is preliminary data.</text>
</comment>
<dbReference type="Pfam" id="PF00512">
    <property type="entry name" value="HisKA"/>
    <property type="match status" value="1"/>
</dbReference>
<dbReference type="InterPro" id="IPR003661">
    <property type="entry name" value="HisK_dim/P_dom"/>
</dbReference>
<dbReference type="PROSITE" id="PS50293">
    <property type="entry name" value="TPR_REGION"/>
    <property type="match status" value="1"/>
</dbReference>
<keyword evidence="5" id="KW-0547">Nucleotide-binding</keyword>
<dbReference type="SUPFAM" id="SSF55874">
    <property type="entry name" value="ATPase domain of HSP90 chaperone/DNA topoisomerase II/histidine kinase"/>
    <property type="match status" value="1"/>
</dbReference>
<dbReference type="Gene3D" id="3.30.565.10">
    <property type="entry name" value="Histidine kinase-like ATPase, C-terminal domain"/>
    <property type="match status" value="1"/>
</dbReference>
<dbReference type="PANTHER" id="PTHR42878">
    <property type="entry name" value="TWO-COMPONENT HISTIDINE KINASE"/>
    <property type="match status" value="1"/>
</dbReference>
<feature type="domain" description="Histidine kinase" evidence="12">
    <location>
        <begin position="567"/>
        <end position="783"/>
    </location>
</feature>
<keyword evidence="11" id="KW-0472">Membrane</keyword>
<proteinExistence type="predicted"/>
<dbReference type="PANTHER" id="PTHR42878:SF7">
    <property type="entry name" value="SENSOR HISTIDINE KINASE GLRK"/>
    <property type="match status" value="1"/>
</dbReference>
<dbReference type="SMART" id="SM00388">
    <property type="entry name" value="HisKA"/>
    <property type="match status" value="1"/>
</dbReference>
<evidence type="ECO:0000313" key="14">
    <source>
        <dbReference type="Proteomes" id="UP000599179"/>
    </source>
</evidence>
<feature type="coiled-coil region" evidence="10">
    <location>
        <begin position="422"/>
        <end position="567"/>
    </location>
</feature>
<dbReference type="InterPro" id="IPR003594">
    <property type="entry name" value="HATPase_dom"/>
</dbReference>
<evidence type="ECO:0000256" key="11">
    <source>
        <dbReference type="SAM" id="Phobius"/>
    </source>
</evidence>
<keyword evidence="3" id="KW-0597">Phosphoprotein</keyword>
<dbReference type="Gene3D" id="1.25.40.10">
    <property type="entry name" value="Tetratricopeptide repeat domain"/>
    <property type="match status" value="3"/>
</dbReference>
<evidence type="ECO:0000259" key="12">
    <source>
        <dbReference type="PROSITE" id="PS50109"/>
    </source>
</evidence>
<dbReference type="EMBL" id="BMGM01000005">
    <property type="protein sequence ID" value="GGE34178.1"/>
    <property type="molecule type" value="Genomic_DNA"/>
</dbReference>